<evidence type="ECO:0008006" key="4">
    <source>
        <dbReference type="Google" id="ProtNLM"/>
    </source>
</evidence>
<feature type="signal peptide" evidence="1">
    <location>
        <begin position="1"/>
        <end position="21"/>
    </location>
</feature>
<name>A0A1X7G1V5_9SPHN</name>
<organism evidence="2 3">
    <name type="scientific">Allosphingosinicella indica</name>
    <dbReference type="NCBI Taxonomy" id="941907"/>
    <lineage>
        <taxon>Bacteria</taxon>
        <taxon>Pseudomonadati</taxon>
        <taxon>Pseudomonadota</taxon>
        <taxon>Alphaproteobacteria</taxon>
        <taxon>Sphingomonadales</taxon>
        <taxon>Sphingomonadaceae</taxon>
        <taxon>Allosphingosinicella</taxon>
    </lineage>
</organism>
<reference evidence="3" key="1">
    <citation type="submission" date="2017-04" db="EMBL/GenBank/DDBJ databases">
        <authorList>
            <person name="Varghese N."/>
            <person name="Submissions S."/>
        </authorList>
    </citation>
    <scope>NUCLEOTIDE SEQUENCE [LARGE SCALE GENOMIC DNA]</scope>
    <source>
        <strain evidence="3">Dd16</strain>
    </source>
</reference>
<sequence length="550" mass="57645">MLKTVATAAALLAAGALPAAAGMGQDLKTDPLAQTGACVVPGAQVALALAAKPLLVSGLGFSGITPDTADPEARRWFDQGVALIWAFDEAEAVRAFQEAQRIAPDCAMCFWGEAWARGPTINLTDRPEELAAAKKAADRAASLSAKLPPRDKALVDAIRLRASGEGTFRKADYARTMVALASRYPDDDTVATMAADAWMTDADWDKIELGSPAQTLLEGVLARNPDHSGAIHFYIHLTDAIDRQKLAEPYADRLGGIAPAASHLVHMPSHTFFGVGRYGDAMKVNLAALAAGRRYDATVKPPPTDYRTGLMGHNAHFVMQSGLMHGDTASALAGAREFATSFPDGGPPYAALLHAATYVVHGIGGDAMPDPGRSPLMKAAAAYGLGERAARAGDVGGVRRQAAAVRAALKMRDFPLVGAGGKAGRAYVEIAALVLDGRAHMLAGKPRMAANAFRRATQIQQGADFGFDPPTWWFPVRRSLGAATLAAGDARSARLQLLASLKRWPEDPLALWALSQAEAKRGDTAAAAAALAAAKKGWAGDVEQVPLSVI</sequence>
<accession>A0A1X7G1V5</accession>
<keyword evidence="1" id="KW-0732">Signal</keyword>
<dbReference type="InterPro" id="IPR011990">
    <property type="entry name" value="TPR-like_helical_dom_sf"/>
</dbReference>
<feature type="chain" id="PRO_5012824003" description="Tetratricopeptide repeat protein" evidence="1">
    <location>
        <begin position="22"/>
        <end position="550"/>
    </location>
</feature>
<evidence type="ECO:0000256" key="1">
    <source>
        <dbReference type="SAM" id="SignalP"/>
    </source>
</evidence>
<dbReference type="EMBL" id="LT840185">
    <property type="protein sequence ID" value="SMF61863.1"/>
    <property type="molecule type" value="Genomic_DNA"/>
</dbReference>
<proteinExistence type="predicted"/>
<dbReference type="STRING" id="941907.SAMN06295910_0863"/>
<evidence type="ECO:0000313" key="3">
    <source>
        <dbReference type="Proteomes" id="UP000192934"/>
    </source>
</evidence>
<dbReference type="PANTHER" id="PTHR45588:SF1">
    <property type="entry name" value="WW DOMAIN-CONTAINING PROTEIN"/>
    <property type="match status" value="1"/>
</dbReference>
<evidence type="ECO:0000313" key="2">
    <source>
        <dbReference type="EMBL" id="SMF61863.1"/>
    </source>
</evidence>
<dbReference type="InterPro" id="IPR019734">
    <property type="entry name" value="TPR_rpt"/>
</dbReference>
<dbReference type="AlphaFoldDB" id="A0A1X7G1V5"/>
<protein>
    <recommendedName>
        <fullName evidence="4">Tetratricopeptide repeat protein</fullName>
    </recommendedName>
</protein>
<keyword evidence="3" id="KW-1185">Reference proteome</keyword>
<dbReference type="Gene3D" id="1.25.40.10">
    <property type="entry name" value="Tetratricopeptide repeat domain"/>
    <property type="match status" value="2"/>
</dbReference>
<dbReference type="RefSeq" id="WP_085217667.1">
    <property type="nucleotide sequence ID" value="NZ_LT840185.1"/>
</dbReference>
<dbReference type="PANTHER" id="PTHR45588">
    <property type="entry name" value="TPR DOMAIN-CONTAINING PROTEIN"/>
    <property type="match status" value="1"/>
</dbReference>
<dbReference type="SMART" id="SM00028">
    <property type="entry name" value="TPR"/>
    <property type="match status" value="2"/>
</dbReference>
<gene>
    <name evidence="2" type="ORF">SAMN06295910_0863</name>
</gene>
<dbReference type="OrthoDB" id="9778494at2"/>
<dbReference type="Proteomes" id="UP000192934">
    <property type="component" value="Chromosome I"/>
</dbReference>
<dbReference type="SUPFAM" id="SSF48452">
    <property type="entry name" value="TPR-like"/>
    <property type="match status" value="1"/>
</dbReference>